<protein>
    <recommendedName>
        <fullName evidence="7">Peptidase metallopeptidase domain-containing protein</fullName>
    </recommendedName>
</protein>
<dbReference type="GO" id="GO:0006508">
    <property type="term" value="P:proteolysis"/>
    <property type="evidence" value="ECO:0007669"/>
    <property type="project" value="UniProtKB-KW"/>
</dbReference>
<evidence type="ECO:0000256" key="1">
    <source>
        <dbReference type="ARBA" id="ARBA00022670"/>
    </source>
</evidence>
<keyword evidence="1" id="KW-0645">Protease</keyword>
<gene>
    <name evidence="8" type="ORF">MKW94_012935</name>
</gene>
<dbReference type="InterPro" id="IPR001818">
    <property type="entry name" value="Pept_M10_metallopeptidase"/>
</dbReference>
<feature type="binding site" evidence="6">
    <location>
        <position position="158"/>
    </location>
    <ligand>
        <name>Zn(2+)</name>
        <dbReference type="ChEBI" id="CHEBI:29105"/>
        <label>2</label>
        <note>catalytic</note>
    </ligand>
</feature>
<evidence type="ECO:0000313" key="8">
    <source>
        <dbReference type="EMBL" id="MCL7024320.1"/>
    </source>
</evidence>
<keyword evidence="9" id="KW-1185">Reference proteome</keyword>
<evidence type="ECO:0000259" key="7">
    <source>
        <dbReference type="SMART" id="SM00235"/>
    </source>
</evidence>
<feature type="binding site" evidence="6">
    <location>
        <position position="103"/>
    </location>
    <ligand>
        <name>Ca(2+)</name>
        <dbReference type="ChEBI" id="CHEBI:29108"/>
        <label>3</label>
    </ligand>
</feature>
<dbReference type="SUPFAM" id="SSF55486">
    <property type="entry name" value="Metalloproteases ('zincins'), catalytic domain"/>
    <property type="match status" value="1"/>
</dbReference>
<keyword evidence="4 6" id="KW-0862">Zinc</keyword>
<feature type="binding site" evidence="6">
    <location>
        <position position="120"/>
    </location>
    <ligand>
        <name>Zn(2+)</name>
        <dbReference type="ChEBI" id="CHEBI:29105"/>
        <label>1</label>
    </ligand>
</feature>
<name>A0AA41UVM6_PAPNU</name>
<dbReference type="GO" id="GO:0004222">
    <property type="term" value="F:metalloendopeptidase activity"/>
    <property type="evidence" value="ECO:0007669"/>
    <property type="project" value="InterPro"/>
</dbReference>
<dbReference type="GO" id="GO:0008270">
    <property type="term" value="F:zinc ion binding"/>
    <property type="evidence" value="ECO:0007669"/>
    <property type="project" value="InterPro"/>
</dbReference>
<keyword evidence="3" id="KW-0378">Hydrolase</keyword>
<dbReference type="Proteomes" id="UP001177140">
    <property type="component" value="Unassembled WGS sequence"/>
</dbReference>
<keyword evidence="2 6" id="KW-0479">Metal-binding</keyword>
<dbReference type="Gene3D" id="3.40.390.10">
    <property type="entry name" value="Collagenase (Catalytic Domain)"/>
    <property type="match status" value="1"/>
</dbReference>
<dbReference type="Pfam" id="PF00413">
    <property type="entry name" value="Peptidase_M10"/>
    <property type="match status" value="1"/>
</dbReference>
<reference evidence="8" key="1">
    <citation type="submission" date="2022-03" db="EMBL/GenBank/DDBJ databases">
        <title>A functionally conserved STORR gene fusion in Papaver species that diverged 16.8 million years ago.</title>
        <authorList>
            <person name="Catania T."/>
        </authorList>
    </citation>
    <scope>NUCLEOTIDE SEQUENCE</scope>
    <source>
        <strain evidence="8">S-191538</strain>
    </source>
</reference>
<dbReference type="PANTHER" id="PTHR10201:SF321">
    <property type="entry name" value="METALLOENDOPROTEINASE 4-MMP"/>
    <property type="match status" value="1"/>
</dbReference>
<dbReference type="EMBL" id="JAJJMA010033168">
    <property type="protein sequence ID" value="MCL7024320.1"/>
    <property type="molecule type" value="Genomic_DNA"/>
</dbReference>
<feature type="binding site" evidence="6">
    <location>
        <position position="162"/>
    </location>
    <ligand>
        <name>Zn(2+)</name>
        <dbReference type="ChEBI" id="CHEBI:29105"/>
        <label>2</label>
        <note>catalytic</note>
    </ligand>
</feature>
<feature type="binding site" evidence="6">
    <location>
        <position position="96"/>
    </location>
    <ligand>
        <name>Zn(2+)</name>
        <dbReference type="ChEBI" id="CHEBI:29105"/>
        <label>1</label>
    </ligand>
</feature>
<dbReference type="InterPro" id="IPR006026">
    <property type="entry name" value="Peptidase_Metallo"/>
</dbReference>
<proteinExistence type="predicted"/>
<evidence type="ECO:0000313" key="9">
    <source>
        <dbReference type="Proteomes" id="UP001177140"/>
    </source>
</evidence>
<evidence type="ECO:0000256" key="3">
    <source>
        <dbReference type="ARBA" id="ARBA00022801"/>
    </source>
</evidence>
<feature type="domain" description="Peptidase metallopeptidase" evidence="7">
    <location>
        <begin position="26"/>
        <end position="203"/>
    </location>
</feature>
<evidence type="ECO:0000256" key="4">
    <source>
        <dbReference type="ARBA" id="ARBA00022833"/>
    </source>
</evidence>
<feature type="binding site" evidence="6">
    <location>
        <position position="176"/>
    </location>
    <ligand>
        <name>Zn(2+)</name>
        <dbReference type="ChEBI" id="CHEBI:29105"/>
        <label>2</label>
        <note>catalytic</note>
    </ligand>
</feature>
<dbReference type="InterPro" id="IPR024079">
    <property type="entry name" value="MetalloPept_cat_dom_sf"/>
</dbReference>
<dbReference type="AlphaFoldDB" id="A0AA41UVM6"/>
<accession>A0AA41UVM6</accession>
<dbReference type="GO" id="GO:0031012">
    <property type="term" value="C:extracellular matrix"/>
    <property type="evidence" value="ECO:0007669"/>
    <property type="project" value="InterPro"/>
</dbReference>
<evidence type="ECO:0000256" key="5">
    <source>
        <dbReference type="PIRSR" id="PIRSR621190-1"/>
    </source>
</evidence>
<evidence type="ECO:0000256" key="6">
    <source>
        <dbReference type="PIRSR" id="PIRSR621190-2"/>
    </source>
</evidence>
<sequence>MPPRCGVLHNGYQKLHTTKHYSFLEGRPTWKHSKPLMLYYALSPNHIIDYINVLDIRVALERAFSRWSSVIPVNFTETQEYDHANITIGFYYYGDHGDGSPFDNTVLAYAIGPGKGATVHFNAAQTWAVDFSSESLIDKIIYFFTENWPEDVETVAIHEIGHVIGLDHSSNPEAVMYFASPSGTKKVDLTLDDVKGAQALYGSNPQFNLDSLKAKNLSSQSFGLREIIAISVSLFVKAMIFGLYWLIEPLPFCNHLVPFISFCYAKSVSLFISSSIFECIQVESGYQCMKLKI</sequence>
<evidence type="ECO:0000256" key="2">
    <source>
        <dbReference type="ARBA" id="ARBA00022723"/>
    </source>
</evidence>
<dbReference type="PANTHER" id="PTHR10201">
    <property type="entry name" value="MATRIX METALLOPROTEINASE"/>
    <property type="match status" value="1"/>
</dbReference>
<organism evidence="8 9">
    <name type="scientific">Papaver nudicaule</name>
    <name type="common">Iceland poppy</name>
    <dbReference type="NCBI Taxonomy" id="74823"/>
    <lineage>
        <taxon>Eukaryota</taxon>
        <taxon>Viridiplantae</taxon>
        <taxon>Streptophyta</taxon>
        <taxon>Embryophyta</taxon>
        <taxon>Tracheophyta</taxon>
        <taxon>Spermatophyta</taxon>
        <taxon>Magnoliopsida</taxon>
        <taxon>Ranunculales</taxon>
        <taxon>Papaveraceae</taxon>
        <taxon>Papaveroideae</taxon>
        <taxon>Papaver</taxon>
    </lineage>
</organism>
<keyword evidence="6" id="KW-0106">Calcium</keyword>
<comment type="cofactor">
    <cofactor evidence="6">
        <name>Zn(2+)</name>
        <dbReference type="ChEBI" id="CHEBI:29105"/>
    </cofactor>
    <text evidence="6">Binds 2 Zn(2+) ions per subunit.</text>
</comment>
<dbReference type="SMART" id="SM00235">
    <property type="entry name" value="ZnMc"/>
    <property type="match status" value="1"/>
</dbReference>
<comment type="caution">
    <text evidence="8">The sequence shown here is derived from an EMBL/GenBank/DDBJ whole genome shotgun (WGS) entry which is preliminary data.</text>
</comment>
<dbReference type="GO" id="GO:0030574">
    <property type="term" value="P:collagen catabolic process"/>
    <property type="evidence" value="ECO:0007669"/>
    <property type="project" value="TreeGrafter"/>
</dbReference>
<dbReference type="PRINTS" id="PR00138">
    <property type="entry name" value="MATRIXIN"/>
</dbReference>
<feature type="binding site" evidence="6">
    <location>
        <position position="168"/>
    </location>
    <ligand>
        <name>Zn(2+)</name>
        <dbReference type="ChEBI" id="CHEBI:29105"/>
        <label>2</label>
        <note>catalytic</note>
    </ligand>
</feature>
<dbReference type="GO" id="GO:0030198">
    <property type="term" value="P:extracellular matrix organization"/>
    <property type="evidence" value="ECO:0007669"/>
    <property type="project" value="TreeGrafter"/>
</dbReference>
<dbReference type="InterPro" id="IPR021190">
    <property type="entry name" value="Pept_M10A"/>
</dbReference>
<feature type="active site" evidence="5">
    <location>
        <position position="159"/>
    </location>
</feature>
<comment type="cofactor">
    <cofactor evidence="6">
        <name>Ca(2+)</name>
        <dbReference type="ChEBI" id="CHEBI:29108"/>
    </cofactor>
    <text evidence="6">Can bind about 5 Ca(2+) ions per subunit.</text>
</comment>
<feature type="binding site" evidence="6">
    <location>
        <position position="98"/>
    </location>
    <ligand>
        <name>Zn(2+)</name>
        <dbReference type="ChEBI" id="CHEBI:29105"/>
        <label>1</label>
    </ligand>
</feature>